<feature type="compositionally biased region" description="Basic and acidic residues" evidence="1">
    <location>
        <begin position="80"/>
        <end position="92"/>
    </location>
</feature>
<protein>
    <submittedName>
        <fullName evidence="2">Uncharacterized protein</fullName>
    </submittedName>
</protein>
<evidence type="ECO:0000313" key="3">
    <source>
        <dbReference type="Proteomes" id="UP000018001"/>
    </source>
</evidence>
<evidence type="ECO:0000313" key="2">
    <source>
        <dbReference type="EMBL" id="GAD96356.1"/>
    </source>
</evidence>
<feature type="region of interest" description="Disordered" evidence="1">
    <location>
        <begin position="80"/>
        <end position="99"/>
    </location>
</feature>
<gene>
    <name evidence="2" type="ORF">PVAR5_5009</name>
</gene>
<organism evidence="2 3">
    <name type="scientific">Byssochlamys spectabilis (strain No. 5 / NBRC 109023)</name>
    <name type="common">Paecilomyces variotii</name>
    <dbReference type="NCBI Taxonomy" id="1356009"/>
    <lineage>
        <taxon>Eukaryota</taxon>
        <taxon>Fungi</taxon>
        <taxon>Dikarya</taxon>
        <taxon>Ascomycota</taxon>
        <taxon>Pezizomycotina</taxon>
        <taxon>Eurotiomycetes</taxon>
        <taxon>Eurotiomycetidae</taxon>
        <taxon>Eurotiales</taxon>
        <taxon>Thermoascaceae</taxon>
        <taxon>Paecilomyces</taxon>
    </lineage>
</organism>
<dbReference type="HOGENOM" id="CLU_900136_0_0_1"/>
<evidence type="ECO:0000256" key="1">
    <source>
        <dbReference type="SAM" id="MobiDB-lite"/>
    </source>
</evidence>
<keyword evidence="3" id="KW-1185">Reference proteome</keyword>
<dbReference type="EMBL" id="BAUL01000161">
    <property type="protein sequence ID" value="GAD96356.1"/>
    <property type="molecule type" value="Genomic_DNA"/>
</dbReference>
<proteinExistence type="predicted"/>
<reference evidence="3" key="1">
    <citation type="journal article" date="2014" name="Genome Announc.">
        <title>Draft genome sequence of the formaldehyde-resistant fungus Byssochlamys spectabilis No. 5 (anamorph Paecilomyces variotii No. 5) (NBRC109023).</title>
        <authorList>
            <person name="Oka T."/>
            <person name="Ekino K."/>
            <person name="Fukuda K."/>
            <person name="Nomura Y."/>
        </authorList>
    </citation>
    <scope>NUCLEOTIDE SEQUENCE [LARGE SCALE GENOMIC DNA]</scope>
    <source>
        <strain evidence="3">No. 5 / NBRC 109023</strain>
    </source>
</reference>
<dbReference type="AlphaFoldDB" id="V5G314"/>
<dbReference type="InParanoid" id="V5G314"/>
<feature type="region of interest" description="Disordered" evidence="1">
    <location>
        <begin position="1"/>
        <end position="24"/>
    </location>
</feature>
<comment type="caution">
    <text evidence="2">The sequence shown here is derived from an EMBL/GenBank/DDBJ whole genome shotgun (WGS) entry which is preliminary data.</text>
</comment>
<sequence>MRTPHQLPLRRNHHARGKEKGGFSNRFYSLSQQSLCAQQRQFSDLSLIPQDPKNAQRADGDGLLSLRDGIDGIVDQKSQREMKQTIEGEKGTDPTPGDNLWREGNCTGEDPEIFDLSNSICPSRSTPAADCLDDDVISARLSLRKSEQTRPCKVPVLQSAPGLKTLPQATGFTGALWRRERRLLATDVRLPALHTTLWLAVQRRGGRQITNSGNVCRDPILSTISRPYPATPVDVQSRGSSVDDGWADEETLISAPGFQNIWSDIWVSVCLLIDNSPSAATVPMYSITNDLLIINHWSQHADTLTMLYI</sequence>
<dbReference type="Proteomes" id="UP000018001">
    <property type="component" value="Unassembled WGS sequence"/>
</dbReference>
<feature type="compositionally biased region" description="Basic residues" evidence="1">
    <location>
        <begin position="8"/>
        <end position="17"/>
    </location>
</feature>
<accession>V5G314</accession>
<name>V5G314_BYSSN</name>